<reference evidence="1 2" key="1">
    <citation type="journal article" date="2012" name="J. Bacteriol.">
        <title>Complete genome sequence of a thermophilic methanogen, Methanocella conradii HZ254, isolated from Chinese rice field soil.</title>
        <authorList>
            <person name="Lu Z."/>
            <person name="Lu Y."/>
        </authorList>
    </citation>
    <scope>NUCLEOTIDE SEQUENCE [LARGE SCALE GENOMIC DNA]</scope>
    <source>
        <strain evidence="2">DSM 24694 / JCM 17849 / CGMCC 1.5162 / HZ254</strain>
    </source>
</reference>
<protein>
    <submittedName>
        <fullName evidence="1">Uncharacterized protein</fullName>
    </submittedName>
</protein>
<dbReference type="AlphaFoldDB" id="H8I6Z0"/>
<dbReference type="Proteomes" id="UP000005233">
    <property type="component" value="Chromosome"/>
</dbReference>
<dbReference type="KEGG" id="mez:Mtc_1064"/>
<keyword evidence="2" id="KW-1185">Reference proteome</keyword>
<evidence type="ECO:0000313" key="1">
    <source>
        <dbReference type="EMBL" id="AFC99820.1"/>
    </source>
</evidence>
<dbReference type="eggNOG" id="arCOG11695">
    <property type="taxonomic scope" value="Archaea"/>
</dbReference>
<evidence type="ECO:0000313" key="2">
    <source>
        <dbReference type="Proteomes" id="UP000005233"/>
    </source>
</evidence>
<name>H8I6Z0_METCZ</name>
<gene>
    <name evidence="1" type="ordered locus">Mtc_1064</name>
</gene>
<dbReference type="STRING" id="1041930.Mtc_1064"/>
<organism evidence="1 2">
    <name type="scientific">Methanocella conradii (strain DSM 24694 / JCM 17849 / CGMCC 1.5162 / HZ254)</name>
    <dbReference type="NCBI Taxonomy" id="1041930"/>
    <lineage>
        <taxon>Archaea</taxon>
        <taxon>Methanobacteriati</taxon>
        <taxon>Methanobacteriota</taxon>
        <taxon>Stenosarchaea group</taxon>
        <taxon>Methanomicrobia</taxon>
        <taxon>Methanocellales</taxon>
        <taxon>Methanocellaceae</taxon>
        <taxon>Methanocella</taxon>
    </lineage>
</organism>
<accession>H8I6Z0</accession>
<sequence>MLMPSDQPLFENVSSREYYIRAGMLKSKAFDGCIHITYPDYEEAIIFLEGEPITAIQEWKRWLTVGDDLVEAAENKAIAAEGRMAAYQLPRELLHIFIHKYVNAMIEAELGPYMTAKLLIGYLANDKSTCVLKLSDGHATGYVFMNFGKRTGAIYDSPEGRAYGDSAISEMDHLKEHTSVTIYFTELSEKYLKQKAKARAEAHFVEKPFDTIMPTIKPIMAKQMPAPQPIEPPAVKLVVATSSDRSIMLAHRSRLQTLEMLEEAEVAWIDRKAMAMLNMIGNKAHIALPDGKTHEVTIRQAEIKAEEGKYIIIPRKLRRRLALNEGMIVQIRG</sequence>
<dbReference type="EMBL" id="CP003243">
    <property type="protein sequence ID" value="AFC99820.1"/>
    <property type="molecule type" value="Genomic_DNA"/>
</dbReference>
<proteinExistence type="predicted"/>
<dbReference type="HOGENOM" id="CLU_833162_0_0_2"/>